<sequence length="113" mass="12315">MAAMKLAILGTSWPHRREALTAIETATLGSYESIAVPARLARLRLEEDMETVAPTVTGNTYPATTNIFALPDDIIRASDSDSAAAGEMGKARYEQANRLVQILKDYTNTKRST</sequence>
<dbReference type="OrthoDB" id="5105237at2759"/>
<dbReference type="EMBL" id="BN001306">
    <property type="protein sequence ID" value="CBF82337.1"/>
    <property type="molecule type" value="Genomic_DNA"/>
</dbReference>
<evidence type="ECO:0000313" key="1">
    <source>
        <dbReference type="EMBL" id="CBF82337.1"/>
    </source>
</evidence>
<protein>
    <submittedName>
        <fullName evidence="1">Uncharacterized protein</fullName>
    </submittedName>
</protein>
<name>Q5AR79_EMENI</name>
<reference evidence="2" key="2">
    <citation type="journal article" date="2009" name="Fungal Genet. Biol.">
        <title>The 2008 update of the Aspergillus nidulans genome annotation: a community effort.</title>
        <authorList>
            <person name="Wortman J.R."/>
            <person name="Gilsenan J.M."/>
            <person name="Joardar V."/>
            <person name="Deegan J."/>
            <person name="Clutterbuck J."/>
            <person name="Andersen M.R."/>
            <person name="Archer D."/>
            <person name="Bencina M."/>
            <person name="Braus G."/>
            <person name="Coutinho P."/>
            <person name="von Dohren H."/>
            <person name="Doonan J."/>
            <person name="Driessen A.J."/>
            <person name="Durek P."/>
            <person name="Espeso E."/>
            <person name="Fekete E."/>
            <person name="Flipphi M."/>
            <person name="Estrada C.G."/>
            <person name="Geysens S."/>
            <person name="Goldman G."/>
            <person name="de Groot P.W."/>
            <person name="Hansen K."/>
            <person name="Harris S.D."/>
            <person name="Heinekamp T."/>
            <person name="Helmstaedt K."/>
            <person name="Henrissat B."/>
            <person name="Hofmann G."/>
            <person name="Homan T."/>
            <person name="Horio T."/>
            <person name="Horiuchi H."/>
            <person name="James S."/>
            <person name="Jones M."/>
            <person name="Karaffa L."/>
            <person name="Karanyi Z."/>
            <person name="Kato M."/>
            <person name="Keller N."/>
            <person name="Kelly D.E."/>
            <person name="Kiel J.A."/>
            <person name="Kim J.M."/>
            <person name="van der Klei I.J."/>
            <person name="Klis F.M."/>
            <person name="Kovalchuk A."/>
            <person name="Krasevec N."/>
            <person name="Kubicek C.P."/>
            <person name="Liu B."/>
            <person name="Maccabe A."/>
            <person name="Meyer V."/>
            <person name="Mirabito P."/>
            <person name="Miskei M."/>
            <person name="Mos M."/>
            <person name="Mullins J."/>
            <person name="Nelson D.R."/>
            <person name="Nielsen J."/>
            <person name="Oakley B.R."/>
            <person name="Osmani S.A."/>
            <person name="Pakula T."/>
            <person name="Paszewski A."/>
            <person name="Paulsen I."/>
            <person name="Pilsyk S."/>
            <person name="Pocsi I."/>
            <person name="Punt P.J."/>
            <person name="Ram A.F."/>
            <person name="Ren Q."/>
            <person name="Robellet X."/>
            <person name="Robson G."/>
            <person name="Seiboth B."/>
            <person name="van Solingen P."/>
            <person name="Specht T."/>
            <person name="Sun J."/>
            <person name="Taheri-Talesh N."/>
            <person name="Takeshita N."/>
            <person name="Ussery D."/>
            <person name="vanKuyk P.A."/>
            <person name="Visser H."/>
            <person name="van de Vondervoort P.J."/>
            <person name="de Vries R.P."/>
            <person name="Walton J."/>
            <person name="Xiang X."/>
            <person name="Xiong Y."/>
            <person name="Zeng A.P."/>
            <person name="Brandt B.W."/>
            <person name="Cornell M.J."/>
            <person name="van den Hondel C.A."/>
            <person name="Visser J."/>
            <person name="Oliver S.G."/>
            <person name="Turner G."/>
        </authorList>
    </citation>
    <scope>GENOME REANNOTATION</scope>
    <source>
        <strain evidence="2">FGSC A4 / ATCC 38163 / CBS 112.46 / NRRL 194 / M139</strain>
    </source>
</reference>
<dbReference type="Proteomes" id="UP000000560">
    <property type="component" value="Chromosome VI"/>
</dbReference>
<dbReference type="AlphaFoldDB" id="Q5AR79"/>
<dbReference type="HOGENOM" id="CLU_2133496_0_0_1"/>
<dbReference type="KEGG" id="ani:ANIA_09201"/>
<dbReference type="RefSeq" id="XP_682470.1">
    <property type="nucleotide sequence ID" value="XM_677378.1"/>
</dbReference>
<dbReference type="GeneID" id="2868056"/>
<dbReference type="InParanoid" id="Q5AR79"/>
<organism evidence="1 2">
    <name type="scientific">Emericella nidulans (strain FGSC A4 / ATCC 38163 / CBS 112.46 / NRRL 194 / M139)</name>
    <name type="common">Aspergillus nidulans</name>
    <dbReference type="NCBI Taxonomy" id="227321"/>
    <lineage>
        <taxon>Eukaryota</taxon>
        <taxon>Fungi</taxon>
        <taxon>Dikarya</taxon>
        <taxon>Ascomycota</taxon>
        <taxon>Pezizomycotina</taxon>
        <taxon>Eurotiomycetes</taxon>
        <taxon>Eurotiomycetidae</taxon>
        <taxon>Eurotiales</taxon>
        <taxon>Aspergillaceae</taxon>
        <taxon>Aspergillus</taxon>
        <taxon>Aspergillus subgen. Nidulantes</taxon>
    </lineage>
</organism>
<gene>
    <name evidence="1" type="ORF">ANIA_09201</name>
</gene>
<evidence type="ECO:0000313" key="2">
    <source>
        <dbReference type="Proteomes" id="UP000000560"/>
    </source>
</evidence>
<keyword evidence="2" id="KW-1185">Reference proteome</keyword>
<proteinExistence type="predicted"/>
<reference evidence="2" key="1">
    <citation type="journal article" date="2005" name="Nature">
        <title>Sequencing of Aspergillus nidulans and comparative analysis with A. fumigatus and A. oryzae.</title>
        <authorList>
            <person name="Galagan J.E."/>
            <person name="Calvo S.E."/>
            <person name="Cuomo C."/>
            <person name="Ma L.J."/>
            <person name="Wortman J.R."/>
            <person name="Batzoglou S."/>
            <person name="Lee S.I."/>
            <person name="Basturkmen M."/>
            <person name="Spevak C.C."/>
            <person name="Clutterbuck J."/>
            <person name="Kapitonov V."/>
            <person name="Jurka J."/>
            <person name="Scazzocchio C."/>
            <person name="Farman M."/>
            <person name="Butler J."/>
            <person name="Purcell S."/>
            <person name="Harris S."/>
            <person name="Braus G.H."/>
            <person name="Draht O."/>
            <person name="Busch S."/>
            <person name="D'Enfert C."/>
            <person name="Bouchier C."/>
            <person name="Goldman G.H."/>
            <person name="Bell-Pedersen D."/>
            <person name="Griffiths-Jones S."/>
            <person name="Doonan J.H."/>
            <person name="Yu J."/>
            <person name="Vienken K."/>
            <person name="Pain A."/>
            <person name="Freitag M."/>
            <person name="Selker E.U."/>
            <person name="Archer D.B."/>
            <person name="Penalva M.A."/>
            <person name="Oakley B.R."/>
            <person name="Momany M."/>
            <person name="Tanaka T."/>
            <person name="Kumagai T."/>
            <person name="Asai K."/>
            <person name="Machida M."/>
            <person name="Nierman W.C."/>
            <person name="Denning D.W."/>
            <person name="Caddick M."/>
            <person name="Hynes M."/>
            <person name="Paoletti M."/>
            <person name="Fischer R."/>
            <person name="Miller B."/>
            <person name="Dyer P."/>
            <person name="Sachs M.S."/>
            <person name="Osmani S.A."/>
            <person name="Birren B.W."/>
        </authorList>
    </citation>
    <scope>NUCLEOTIDE SEQUENCE [LARGE SCALE GENOMIC DNA]</scope>
    <source>
        <strain evidence="2">FGSC A4 / ATCC 38163 / CBS 112.46 / NRRL 194 / M139</strain>
    </source>
</reference>
<accession>C8VJT5</accession>
<dbReference type="VEuPathDB" id="FungiDB:AN9201"/>
<accession>Q5AR79</accession>